<evidence type="ECO:0000256" key="6">
    <source>
        <dbReference type="SAM" id="Phobius"/>
    </source>
</evidence>
<feature type="domain" description="Methylamine utilisation protein MauE" evidence="7">
    <location>
        <begin position="11"/>
        <end position="142"/>
    </location>
</feature>
<dbReference type="GO" id="GO:0030416">
    <property type="term" value="P:methylamine metabolic process"/>
    <property type="evidence" value="ECO:0007669"/>
    <property type="project" value="InterPro"/>
</dbReference>
<dbReference type="GO" id="GO:0016020">
    <property type="term" value="C:membrane"/>
    <property type="evidence" value="ECO:0007669"/>
    <property type="project" value="UniProtKB-SubCell"/>
</dbReference>
<organism evidence="8 9">
    <name type="scientific">Gandjariella thermophila</name>
    <dbReference type="NCBI Taxonomy" id="1931992"/>
    <lineage>
        <taxon>Bacteria</taxon>
        <taxon>Bacillati</taxon>
        <taxon>Actinomycetota</taxon>
        <taxon>Actinomycetes</taxon>
        <taxon>Pseudonocardiales</taxon>
        <taxon>Pseudonocardiaceae</taxon>
        <taxon>Gandjariella</taxon>
    </lineage>
</organism>
<feature type="region of interest" description="Disordered" evidence="5">
    <location>
        <begin position="165"/>
        <end position="189"/>
    </location>
</feature>
<evidence type="ECO:0000256" key="3">
    <source>
        <dbReference type="ARBA" id="ARBA00022989"/>
    </source>
</evidence>
<gene>
    <name evidence="8" type="ORF">GTS_45330</name>
</gene>
<dbReference type="Proteomes" id="UP000298860">
    <property type="component" value="Unassembled WGS sequence"/>
</dbReference>
<reference evidence="9" key="1">
    <citation type="submission" date="2019-04" db="EMBL/GenBank/DDBJ databases">
        <title>Draft genome sequence of Pseudonocardiaceae bacterium SL3-2-4.</title>
        <authorList>
            <person name="Ningsih F."/>
            <person name="Yokota A."/>
            <person name="Sakai Y."/>
            <person name="Nanatani K."/>
            <person name="Yabe S."/>
            <person name="Oetari A."/>
            <person name="Sjamsuridzal W."/>
        </authorList>
    </citation>
    <scope>NUCLEOTIDE SEQUENCE [LARGE SCALE GENOMIC DNA]</scope>
    <source>
        <strain evidence="9">SL3-2-4</strain>
    </source>
</reference>
<evidence type="ECO:0000256" key="2">
    <source>
        <dbReference type="ARBA" id="ARBA00022692"/>
    </source>
</evidence>
<feature type="transmembrane region" description="Helical" evidence="6">
    <location>
        <begin position="12"/>
        <end position="32"/>
    </location>
</feature>
<dbReference type="InterPro" id="IPR009908">
    <property type="entry name" value="Methylamine_util_MauE"/>
</dbReference>
<keyword evidence="4 6" id="KW-0472">Membrane</keyword>
<dbReference type="EMBL" id="BJFL01000030">
    <property type="protein sequence ID" value="GDY32900.1"/>
    <property type="molecule type" value="Genomic_DNA"/>
</dbReference>
<dbReference type="RefSeq" id="WP_137815888.1">
    <property type="nucleotide sequence ID" value="NZ_BJFL01000030.1"/>
</dbReference>
<keyword evidence="9" id="KW-1185">Reference proteome</keyword>
<proteinExistence type="predicted"/>
<feature type="compositionally biased region" description="Acidic residues" evidence="5">
    <location>
        <begin position="165"/>
        <end position="179"/>
    </location>
</feature>
<protein>
    <recommendedName>
        <fullName evidence="7">Methylamine utilisation protein MauE domain-containing protein</fullName>
    </recommendedName>
</protein>
<dbReference type="OrthoDB" id="5422529at2"/>
<keyword evidence="3 6" id="KW-1133">Transmembrane helix</keyword>
<dbReference type="UniPathway" id="UPA00895"/>
<dbReference type="AlphaFoldDB" id="A0A4D4JD14"/>
<comment type="caution">
    <text evidence="8">The sequence shown here is derived from an EMBL/GenBank/DDBJ whole genome shotgun (WGS) entry which is preliminary data.</text>
</comment>
<accession>A0A4D4JD14</accession>
<sequence>MASVSPRLLDAIGTLVRLGLAAVWLVAGGIKAADLNQNYLAVKAYRVLPDAWVSPVSAAQPFVELALGVLLLLGIGVRAVSVLSAVLLLLFIAGVAQSWARGLTIDCGCFGGGGQVSASQTRYPQEIARDVGFLALAVWLAVRPRTWLSVDGWLRRDQHALVDVPEDAGDADGGTEEEPASPARAQEGR</sequence>
<name>A0A4D4JD14_9PSEU</name>
<evidence type="ECO:0000313" key="9">
    <source>
        <dbReference type="Proteomes" id="UP000298860"/>
    </source>
</evidence>
<evidence type="ECO:0000313" key="8">
    <source>
        <dbReference type="EMBL" id="GDY32900.1"/>
    </source>
</evidence>
<evidence type="ECO:0000256" key="1">
    <source>
        <dbReference type="ARBA" id="ARBA00004141"/>
    </source>
</evidence>
<evidence type="ECO:0000256" key="4">
    <source>
        <dbReference type="ARBA" id="ARBA00023136"/>
    </source>
</evidence>
<evidence type="ECO:0000256" key="5">
    <source>
        <dbReference type="SAM" id="MobiDB-lite"/>
    </source>
</evidence>
<feature type="transmembrane region" description="Helical" evidence="6">
    <location>
        <begin position="80"/>
        <end position="100"/>
    </location>
</feature>
<dbReference type="Pfam" id="PF07291">
    <property type="entry name" value="MauE"/>
    <property type="match status" value="1"/>
</dbReference>
<evidence type="ECO:0000259" key="7">
    <source>
        <dbReference type="Pfam" id="PF07291"/>
    </source>
</evidence>
<keyword evidence="2 6" id="KW-0812">Transmembrane</keyword>
<comment type="subcellular location">
    <subcellularLocation>
        <location evidence="1">Membrane</location>
        <topology evidence="1">Multi-pass membrane protein</topology>
    </subcellularLocation>
</comment>